<proteinExistence type="predicted"/>
<dbReference type="Pfam" id="PF03969">
    <property type="entry name" value="AFG1_ATPase"/>
    <property type="match status" value="1"/>
</dbReference>
<reference evidence="4" key="1">
    <citation type="submission" date="2014-09" db="EMBL/GenBank/DDBJ databases">
        <authorList>
            <person name="Gomez-Valero L."/>
        </authorList>
    </citation>
    <scope>NUCLEOTIDE SEQUENCE [LARGE SCALE GENOMIC DNA]</scope>
    <source>
        <strain evidence="4">ATCC700992</strain>
    </source>
</reference>
<keyword evidence="4" id="KW-1185">Reference proteome</keyword>
<dbReference type="PANTHER" id="PTHR12169">
    <property type="entry name" value="ATPASE N2B"/>
    <property type="match status" value="1"/>
</dbReference>
<dbReference type="GO" id="GO:0016887">
    <property type="term" value="F:ATP hydrolysis activity"/>
    <property type="evidence" value="ECO:0007669"/>
    <property type="project" value="InterPro"/>
</dbReference>
<keyword evidence="1" id="KW-0547">Nucleotide-binding</keyword>
<dbReference type="GO" id="GO:0005737">
    <property type="term" value="C:cytoplasm"/>
    <property type="evidence" value="ECO:0007669"/>
    <property type="project" value="TreeGrafter"/>
</dbReference>
<evidence type="ECO:0000256" key="2">
    <source>
        <dbReference type="ARBA" id="ARBA00022840"/>
    </source>
</evidence>
<dbReference type="OrthoDB" id="9774491at2"/>
<organism evidence="3 4">
    <name type="scientific">Legionella fallonii LLAP-10</name>
    <dbReference type="NCBI Taxonomy" id="1212491"/>
    <lineage>
        <taxon>Bacteria</taxon>
        <taxon>Pseudomonadati</taxon>
        <taxon>Pseudomonadota</taxon>
        <taxon>Gammaproteobacteria</taxon>
        <taxon>Legionellales</taxon>
        <taxon>Legionellaceae</taxon>
        <taxon>Legionella</taxon>
    </lineage>
</organism>
<evidence type="ECO:0000313" key="3">
    <source>
        <dbReference type="EMBL" id="CEG55883.1"/>
    </source>
</evidence>
<evidence type="ECO:0000313" key="4">
    <source>
        <dbReference type="Proteomes" id="UP000032430"/>
    </source>
</evidence>
<evidence type="ECO:0008006" key="5">
    <source>
        <dbReference type="Google" id="ProtNLM"/>
    </source>
</evidence>
<gene>
    <name evidence="3" type="ORF">LFA_0417</name>
</gene>
<name>A0A098G087_9GAMM</name>
<dbReference type="STRING" id="1212491.LFA_0417"/>
<dbReference type="InterPro" id="IPR005654">
    <property type="entry name" value="ATPase_AFG1-like"/>
</dbReference>
<dbReference type="NCBIfam" id="NF040713">
    <property type="entry name" value="ZapE"/>
    <property type="match status" value="1"/>
</dbReference>
<dbReference type="SUPFAM" id="SSF52540">
    <property type="entry name" value="P-loop containing nucleoside triphosphate hydrolases"/>
    <property type="match status" value="1"/>
</dbReference>
<dbReference type="AlphaFoldDB" id="A0A098G087"/>
<dbReference type="HOGENOM" id="CLU_008681_0_4_6"/>
<dbReference type="EMBL" id="LN614827">
    <property type="protein sequence ID" value="CEG55883.1"/>
    <property type="molecule type" value="Genomic_DNA"/>
</dbReference>
<dbReference type="Proteomes" id="UP000032430">
    <property type="component" value="Chromosome I"/>
</dbReference>
<accession>A0A098G087</accession>
<dbReference type="GO" id="GO:0005524">
    <property type="term" value="F:ATP binding"/>
    <property type="evidence" value="ECO:0007669"/>
    <property type="project" value="UniProtKB-KW"/>
</dbReference>
<dbReference type="PANTHER" id="PTHR12169:SF6">
    <property type="entry name" value="AFG1-LIKE ATPASE"/>
    <property type="match status" value="1"/>
</dbReference>
<sequence>MSLVNQYEAAISRGEIDNDPLQRELLVHMQRLNDELSQSESSWWRWWKNSSIKGLYVYGPVGVGKTYLVDLFFEHVAAQKKARFHFHHFMQQVDAQLRRLQGKKDPLQQVAKEIAKSIRLLCFDEFLVHDVAYAMILAELLQALNAQGVILVISSNTKPDELYLNGVQRARFMPAIELIKKNCDVFFLNEKRDYRLGREPLLEAYLYPLNELTEKKMQEQFLVLAKDVQKNGCITVQNRAIPYLQCDEKSIWFVFDVLCNLPRSQLDYLEIADKFDNIFISGIPRLTENHTAQTIMFIHFIDVMYDRGINVIISADVPAQELYVKGEMQETFKRTLSRLNEMQSVDYLRRHPRRIVKNML</sequence>
<dbReference type="Gene3D" id="3.40.50.300">
    <property type="entry name" value="P-loop containing nucleotide triphosphate hydrolases"/>
    <property type="match status" value="1"/>
</dbReference>
<dbReference type="KEGG" id="lfa:LFA_0417"/>
<keyword evidence="2" id="KW-0067">ATP-binding</keyword>
<dbReference type="InterPro" id="IPR027417">
    <property type="entry name" value="P-loop_NTPase"/>
</dbReference>
<dbReference type="RefSeq" id="WP_045094679.1">
    <property type="nucleotide sequence ID" value="NZ_LN614827.1"/>
</dbReference>
<protein>
    <recommendedName>
        <fullName evidence="5">ATPase</fullName>
    </recommendedName>
</protein>
<evidence type="ECO:0000256" key="1">
    <source>
        <dbReference type="ARBA" id="ARBA00022741"/>
    </source>
</evidence>